<keyword evidence="12" id="KW-1185">Reference proteome</keyword>
<dbReference type="PROSITE" id="PS00547">
    <property type="entry name" value="TRANSGLUTAMINASES"/>
    <property type="match status" value="1"/>
</dbReference>
<reference evidence="13" key="1">
    <citation type="submission" date="2025-08" db="UniProtKB">
        <authorList>
            <consortium name="RefSeq"/>
        </authorList>
    </citation>
    <scope>IDENTIFICATION</scope>
</reference>
<sequence length="753" mass="83510">MAGTGVQIQSWDFLYNENRTAHNTMEYSTRELVVRRADSFKIILVFNVPIQSEDITFTVKTGPAPSVHTKTLAMFSASSASGNINSWSAVRGQSGSNNMTITITSPSDAIIGHYTLSAMTSGVSRDLGKFTLLFNPWSTGDSVYMPDNRERREYLMEEVGMMFVGTASQIDYRLWDFGQFEDNILNICIQMLDRSINYRRNPGADISRRNDPIYVGRVLSAMVNSNDDNGVVLGSWSGNYSSGKNPTSWNGSASILRQWQSSGFQPVKYGQCWVFAGVLCTALRCLGIGARCISNFASAHDTNKNLKIESYVDVSGVPAGMSDDSIWNFHVWNEGWFRRPDLGPSYDGWQVLDSTPQETSGGIFCLGPTSVKAIKEGEVQHPFDAPFVFSEVNADYERFIVYDNGYIAKTYTDTSAVGKYISTKAVGSDGRMDITLNYKYAEGSSRERSVYQKALKMIQENPHFRAMSAQPSPGSSAAPARNPHISGEITWSGSPVVGDSITGTLTVKNLNDTSKNVKINRSAASISYTKREVHQIWKDSQSVILSANEVKEIDIIITYDMYKDNLTKDNMIQVTAVCEDDQMGSIIVEKVITLAQPPIIIKVLGEPIKDKKLKIEVTIFNPLNEQLNDCIVTAEGSGLTEKEVKMTWPGDMHSTWRYSGDTAAGNSERISGGRSVVSRRGTLRSWQKMFTGLWSQCLCAGVPSLNERERIQLKFEITPFKTGEKQLLVNFTSDKLQDIKGFVKINVTEPPSS</sequence>
<feature type="domain" description="Transglutaminase-like" evidence="11">
    <location>
        <begin position="264"/>
        <end position="356"/>
    </location>
</feature>
<dbReference type="Gene3D" id="2.60.40.10">
    <property type="entry name" value="Immunoglobulins"/>
    <property type="match status" value="4"/>
</dbReference>
<dbReference type="Pfam" id="PF01841">
    <property type="entry name" value="Transglut_core"/>
    <property type="match status" value="1"/>
</dbReference>
<dbReference type="RefSeq" id="XP_030068646.1">
    <property type="nucleotide sequence ID" value="XM_030212786.1"/>
</dbReference>
<dbReference type="PIRSF" id="PIRSF000459">
    <property type="entry name" value="TGM_EBP42"/>
    <property type="match status" value="1"/>
</dbReference>
<comment type="similarity">
    <text evidence="1">Belongs to the transglutaminase superfamily. Transglutaminase family.</text>
</comment>
<feature type="compositionally biased region" description="Low complexity" evidence="10">
    <location>
        <begin position="468"/>
        <end position="483"/>
    </location>
</feature>
<dbReference type="KEGG" id="muo:115476416"/>
<dbReference type="FunFam" id="2.60.40.10:FF:000171">
    <property type="entry name" value="protein-glutamine gamma-glutamyltransferase 6"/>
    <property type="match status" value="1"/>
</dbReference>
<comment type="catalytic activity">
    <reaction evidence="7">
        <text>L-glutaminyl-[protein] + L-lysyl-[protein] = [protein]-L-lysyl-N(6)-5-L-glutamyl-[protein] + NH4(+)</text>
        <dbReference type="Rhea" id="RHEA:54816"/>
        <dbReference type="Rhea" id="RHEA-COMP:9752"/>
        <dbReference type="Rhea" id="RHEA-COMP:10207"/>
        <dbReference type="Rhea" id="RHEA-COMP:14005"/>
        <dbReference type="ChEBI" id="CHEBI:28938"/>
        <dbReference type="ChEBI" id="CHEBI:29969"/>
        <dbReference type="ChEBI" id="CHEBI:30011"/>
        <dbReference type="ChEBI" id="CHEBI:138370"/>
        <dbReference type="EC" id="2.3.2.13"/>
    </reaction>
</comment>
<evidence type="ECO:0000256" key="5">
    <source>
        <dbReference type="ARBA" id="ARBA00023315"/>
    </source>
</evidence>
<evidence type="ECO:0000256" key="3">
    <source>
        <dbReference type="ARBA" id="ARBA00022723"/>
    </source>
</evidence>
<keyword evidence="4 9" id="KW-0106">Calcium</keyword>
<keyword evidence="3 9" id="KW-0479">Metal-binding</keyword>
<dbReference type="InterPro" id="IPR014756">
    <property type="entry name" value="Ig_E-set"/>
</dbReference>
<feature type="region of interest" description="Disordered" evidence="10">
    <location>
        <begin position="466"/>
        <end position="485"/>
    </location>
</feature>
<dbReference type="InterPro" id="IPR002931">
    <property type="entry name" value="Transglutaminase-like"/>
</dbReference>
<feature type="binding site" evidence="9">
    <location>
        <position position="395"/>
    </location>
    <ligand>
        <name>Ca(2+)</name>
        <dbReference type="ChEBI" id="CHEBI:29108"/>
    </ligand>
</feature>
<dbReference type="InterPro" id="IPR013808">
    <property type="entry name" value="Transglutaminase_AS"/>
</dbReference>
<proteinExistence type="inferred from homology"/>
<dbReference type="GO" id="GO:0046872">
    <property type="term" value="F:metal ion binding"/>
    <property type="evidence" value="ECO:0007669"/>
    <property type="project" value="UniProtKB-KW"/>
</dbReference>
<dbReference type="Proteomes" id="UP000515156">
    <property type="component" value="Chromosome 8"/>
</dbReference>
<keyword evidence="5" id="KW-0012">Acyltransferase</keyword>
<feature type="active site" evidence="8">
    <location>
        <position position="330"/>
    </location>
</feature>
<evidence type="ECO:0000256" key="2">
    <source>
        <dbReference type="ARBA" id="ARBA00022679"/>
    </source>
</evidence>
<dbReference type="InterPro" id="IPR036238">
    <property type="entry name" value="Transglutaminase_C_sf"/>
</dbReference>
<dbReference type="GeneID" id="115476416"/>
<dbReference type="Pfam" id="PF00868">
    <property type="entry name" value="Transglut_N"/>
    <property type="match status" value="1"/>
</dbReference>
<dbReference type="SUPFAM" id="SSF81296">
    <property type="entry name" value="E set domains"/>
    <property type="match status" value="1"/>
</dbReference>
<comment type="cofactor">
    <cofactor evidence="9">
        <name>Ca(2+)</name>
        <dbReference type="ChEBI" id="CHEBI:29108"/>
    </cofactor>
    <text evidence="9">Binds 1 Ca(2+) ion per subunit.</text>
</comment>
<evidence type="ECO:0000313" key="12">
    <source>
        <dbReference type="Proteomes" id="UP000515156"/>
    </source>
</evidence>
<evidence type="ECO:0000313" key="13">
    <source>
        <dbReference type="RefSeq" id="XP_030068646.1"/>
    </source>
</evidence>
<dbReference type="AlphaFoldDB" id="A0A6P7YVJ4"/>
<name>A0A6P7YVJ4_9AMPH</name>
<feature type="active site" evidence="8">
    <location>
        <position position="272"/>
    </location>
</feature>
<evidence type="ECO:0000256" key="10">
    <source>
        <dbReference type="SAM" id="MobiDB-lite"/>
    </source>
</evidence>
<keyword evidence="2" id="KW-0808">Transferase</keyword>
<feature type="active site" evidence="8">
    <location>
        <position position="353"/>
    </location>
</feature>
<dbReference type="InterPro" id="IPR050779">
    <property type="entry name" value="Transglutaminase"/>
</dbReference>
<dbReference type="FunFam" id="3.90.260.10:FF:000001">
    <property type="entry name" value="Protein-glutamine gamma-glutamyltransferase 2"/>
    <property type="match status" value="1"/>
</dbReference>
<organism evidence="12 13">
    <name type="scientific">Microcaecilia unicolor</name>
    <dbReference type="NCBI Taxonomy" id="1415580"/>
    <lineage>
        <taxon>Eukaryota</taxon>
        <taxon>Metazoa</taxon>
        <taxon>Chordata</taxon>
        <taxon>Craniata</taxon>
        <taxon>Vertebrata</taxon>
        <taxon>Euteleostomi</taxon>
        <taxon>Amphibia</taxon>
        <taxon>Gymnophiona</taxon>
        <taxon>Siphonopidae</taxon>
        <taxon>Microcaecilia</taxon>
    </lineage>
</organism>
<evidence type="ECO:0000256" key="1">
    <source>
        <dbReference type="ARBA" id="ARBA00005968"/>
    </source>
</evidence>
<dbReference type="InterPro" id="IPR036985">
    <property type="entry name" value="Transglutaminase-like_sf"/>
</dbReference>
<dbReference type="InterPro" id="IPR008958">
    <property type="entry name" value="Transglutaminase_C"/>
</dbReference>
<dbReference type="Pfam" id="PF00927">
    <property type="entry name" value="Transglut_C"/>
    <property type="match status" value="1"/>
</dbReference>
<evidence type="ECO:0000256" key="6">
    <source>
        <dbReference type="ARBA" id="ARBA00024222"/>
    </source>
</evidence>
<gene>
    <name evidence="13" type="primary">LOC115476416</name>
</gene>
<dbReference type="InterPro" id="IPR038765">
    <property type="entry name" value="Papain-like_cys_pep_sf"/>
</dbReference>
<evidence type="ECO:0000256" key="8">
    <source>
        <dbReference type="PIRSR" id="PIRSR000459-1"/>
    </source>
</evidence>
<dbReference type="InterPro" id="IPR013783">
    <property type="entry name" value="Ig-like_fold"/>
</dbReference>
<accession>A0A6P7YVJ4</accession>
<evidence type="ECO:0000256" key="7">
    <source>
        <dbReference type="ARBA" id="ARBA00051843"/>
    </source>
</evidence>
<feature type="binding site" evidence="9">
    <location>
        <position position="442"/>
    </location>
    <ligand>
        <name>Ca(2+)</name>
        <dbReference type="ChEBI" id="CHEBI:29108"/>
    </ligand>
</feature>
<dbReference type="SUPFAM" id="SSF54001">
    <property type="entry name" value="Cysteine proteinases"/>
    <property type="match status" value="1"/>
</dbReference>
<evidence type="ECO:0000259" key="11">
    <source>
        <dbReference type="SMART" id="SM00460"/>
    </source>
</evidence>
<dbReference type="InParanoid" id="A0A6P7YVJ4"/>
<protein>
    <recommendedName>
        <fullName evidence="6">protein-glutamine gamma-glutamyltransferase</fullName>
        <ecNumber evidence="6">2.3.2.13</ecNumber>
    </recommendedName>
</protein>
<evidence type="ECO:0000256" key="9">
    <source>
        <dbReference type="PIRSR" id="PIRSR000459-2"/>
    </source>
</evidence>
<feature type="binding site" evidence="9">
    <location>
        <position position="393"/>
    </location>
    <ligand>
        <name>Ca(2+)</name>
        <dbReference type="ChEBI" id="CHEBI:29108"/>
    </ligand>
</feature>
<feature type="binding site" evidence="9">
    <location>
        <position position="447"/>
    </location>
    <ligand>
        <name>Ca(2+)</name>
        <dbReference type="ChEBI" id="CHEBI:29108"/>
    </ligand>
</feature>
<dbReference type="PANTHER" id="PTHR11590">
    <property type="entry name" value="PROTEIN-GLUTAMINE GAMMA-GLUTAMYLTRANSFERASE"/>
    <property type="match status" value="1"/>
</dbReference>
<dbReference type="InterPro" id="IPR001102">
    <property type="entry name" value="Transglutaminase_N"/>
</dbReference>
<dbReference type="InterPro" id="IPR023608">
    <property type="entry name" value="Transglutaminase_animal"/>
</dbReference>
<dbReference type="PANTHER" id="PTHR11590:SF36">
    <property type="entry name" value="PROTEIN-GLUTAMINE GAMMA-GLUTAMYLTRANSFERASE E"/>
    <property type="match status" value="1"/>
</dbReference>
<dbReference type="SUPFAM" id="SSF49309">
    <property type="entry name" value="Transglutaminase, two C-terminal domains"/>
    <property type="match status" value="3"/>
</dbReference>
<evidence type="ECO:0000256" key="4">
    <source>
        <dbReference type="ARBA" id="ARBA00022837"/>
    </source>
</evidence>
<dbReference type="Gene3D" id="3.90.260.10">
    <property type="entry name" value="Transglutaminase-like"/>
    <property type="match status" value="1"/>
</dbReference>
<dbReference type="SMART" id="SM00460">
    <property type="entry name" value="TGc"/>
    <property type="match status" value="1"/>
</dbReference>
<dbReference type="OrthoDB" id="437511at2759"/>
<dbReference type="EC" id="2.3.2.13" evidence="6"/>
<dbReference type="GO" id="GO:0003810">
    <property type="term" value="F:protein-glutamine gamma-glutamyltransferase activity"/>
    <property type="evidence" value="ECO:0007669"/>
    <property type="project" value="UniProtKB-EC"/>
</dbReference>